<feature type="signal peptide" evidence="4">
    <location>
        <begin position="1"/>
        <end position="26"/>
    </location>
</feature>
<name>A0A177SQ67_PSEPU</name>
<sequence>MSNQFSSFRLTGLGMLAALLSQGAAASFVENSSLTLAARNFYLDRDYKGETPYSAAREWAQGFIVRANSGFTEGTVGLGVDAIGMLGLKLDSSPDRTGTQLLSYDPVTREARDEYSELGVSLKGRISKTKLSVGTQFPALPIINASPARLLPQSFRGAYMISDDIDGLTAHLGRMDRVNLRDSTDYQPIGLASPNGRFRPGASSERFDFYGGDYRWSDSLTVRLFHAELRDIYTQDFLGLLHTLPFGEGKLKSDIRAFNSRDDGQARGGKVDNLNVGGMFSYLWGGHSLGVGYMRQFGDTAFPYIAGGEPVVLSDGTMSADFVNPKERTWAVKYDYDFAASGIPGLTGMMRYLHGDSIDLPVLGGSSLTESSKDFELAYVIQSGPAKGLAFRVREAFYRNQQGAASTFRSDNETRINIDYTIKVW</sequence>
<evidence type="ECO:0000256" key="2">
    <source>
        <dbReference type="ARBA" id="ARBA00022448"/>
    </source>
</evidence>
<dbReference type="InterPro" id="IPR005318">
    <property type="entry name" value="OM_porin_bac"/>
</dbReference>
<proteinExistence type="inferred from homology"/>
<comment type="similarity">
    <text evidence="1">Belongs to the outer membrane porin (Opr) (TC 1.B.25) family.</text>
</comment>
<dbReference type="Gene3D" id="2.40.160.10">
    <property type="entry name" value="Porin"/>
    <property type="match status" value="1"/>
</dbReference>
<protein>
    <submittedName>
        <fullName evidence="5">Porin</fullName>
    </submittedName>
</protein>
<evidence type="ECO:0000256" key="1">
    <source>
        <dbReference type="ARBA" id="ARBA00009075"/>
    </source>
</evidence>
<comment type="caution">
    <text evidence="5">The sequence shown here is derived from an EMBL/GenBank/DDBJ whole genome shotgun (WGS) entry which is preliminary data.</text>
</comment>
<dbReference type="GO" id="GO:0015288">
    <property type="term" value="F:porin activity"/>
    <property type="evidence" value="ECO:0007669"/>
    <property type="project" value="TreeGrafter"/>
</dbReference>
<accession>A0A177SQ67</accession>
<feature type="chain" id="PRO_5008073807" evidence="4">
    <location>
        <begin position="27"/>
        <end position="425"/>
    </location>
</feature>
<gene>
    <name evidence="5" type="ORF">AYO28_18650</name>
</gene>
<dbReference type="GO" id="GO:0016020">
    <property type="term" value="C:membrane"/>
    <property type="evidence" value="ECO:0007669"/>
    <property type="project" value="InterPro"/>
</dbReference>
<evidence type="ECO:0000256" key="4">
    <source>
        <dbReference type="SAM" id="SignalP"/>
    </source>
</evidence>
<dbReference type="AlphaFoldDB" id="A0A177SQ67"/>
<evidence type="ECO:0000313" key="5">
    <source>
        <dbReference type="EMBL" id="OAI92295.1"/>
    </source>
</evidence>
<dbReference type="PANTHER" id="PTHR34596:SF2">
    <property type="entry name" value="CHITOPORIN"/>
    <property type="match status" value="1"/>
</dbReference>
<evidence type="ECO:0000313" key="6">
    <source>
        <dbReference type="Proteomes" id="UP000077752"/>
    </source>
</evidence>
<dbReference type="InterPro" id="IPR023614">
    <property type="entry name" value="Porin_dom_sf"/>
</dbReference>
<dbReference type="Pfam" id="PF03573">
    <property type="entry name" value="OprD"/>
    <property type="match status" value="1"/>
</dbReference>
<dbReference type="Proteomes" id="UP000077752">
    <property type="component" value="Unassembled WGS sequence"/>
</dbReference>
<evidence type="ECO:0000256" key="3">
    <source>
        <dbReference type="ARBA" id="ARBA00022729"/>
    </source>
</evidence>
<keyword evidence="2" id="KW-0813">Transport</keyword>
<reference evidence="5 6" key="1">
    <citation type="submission" date="2016-03" db="EMBL/GenBank/DDBJ databases">
        <title>Draft Genome Assembly of Pseudomonas putida strain CBF10-2.</title>
        <authorList>
            <person name="Iyer R.S."/>
            <person name="Damania A."/>
        </authorList>
    </citation>
    <scope>NUCLEOTIDE SEQUENCE [LARGE SCALE GENOMIC DNA]</scope>
    <source>
        <strain evidence="5 6">CBF10-2</strain>
    </source>
</reference>
<dbReference type="RefSeq" id="WP_064303032.1">
    <property type="nucleotide sequence ID" value="NZ_LUCV01000019.1"/>
</dbReference>
<keyword evidence="3 4" id="KW-0732">Signal</keyword>
<dbReference type="EMBL" id="LUCV01000019">
    <property type="protein sequence ID" value="OAI92295.1"/>
    <property type="molecule type" value="Genomic_DNA"/>
</dbReference>
<organism evidence="5 6">
    <name type="scientific">Pseudomonas putida</name>
    <name type="common">Arthrobacter siderocapsulatus</name>
    <dbReference type="NCBI Taxonomy" id="303"/>
    <lineage>
        <taxon>Bacteria</taxon>
        <taxon>Pseudomonadati</taxon>
        <taxon>Pseudomonadota</taxon>
        <taxon>Gammaproteobacteria</taxon>
        <taxon>Pseudomonadales</taxon>
        <taxon>Pseudomonadaceae</taxon>
        <taxon>Pseudomonas</taxon>
    </lineage>
</organism>
<dbReference type="PANTHER" id="PTHR34596">
    <property type="entry name" value="CHITOPORIN"/>
    <property type="match status" value="1"/>
</dbReference>